<feature type="region of interest" description="Disordered" evidence="13">
    <location>
        <begin position="199"/>
        <end position="227"/>
    </location>
</feature>
<keyword evidence="8" id="KW-0238">DNA-binding</keyword>
<sequence length="804" mass="91404">MEESVLSTMTNSNHANASLTQSDRYAIAFQLVTQLVEAPPEAFAKRIAVLRNIKEAWENRKEVVMVTEEENVVSYKALPEREELPTPVSLIKQELNEPAVLGTVVSEYTRSNLDEDTLFEKLGSLRAEVSLQKINHGDGAFSTQAGEVDSTIREEEDFEVAENDLKAERHLEEDLALNMDDSPDDYHVNVMRDRHSEVENTMEGIRTSTPPRSPQKRRSSVGIGRGRALLNDLATINKTAQPRGKASSMSKRPFPCPICPKRFKQKSHLNEHVRRHTQDRRFPCLVCSKRFFTAREMRMHNQNIHLRRAATETSPTSNLKSGHPSPGREPNSNTTAVRSQKVNKWQQSLSEMPSTSQHKPGTRAAKEGRIKPVSISESPRMSPEMKQSFSCEVCKFRFATKSALTTHMMKGHFMCQICGMVCLSRKNLLNHQKVHAGKDAPDPPKSAVKRAPALATRVIRKKYERLRVNKKVKGGFQCTVCHQVLRTAQALATHQESHTCKVCSKVVSSISLHMRVHTDERPFECPQCSVQFKQRAHLKYHWMTIHHRDVYECHHCIRFFLDPEELKDHELKHNKAVVKPKYFCRVCGRGLSSPGHLAKHERLHSKKKPLSCVPTHPKRGRKPVGTKKLKTFRCQYCTKKLRCKSHLEEHERIHTGEKPFQCDICGVYFRTLSSCKSHIRGVHKQQLPAGCGINDVIRSEDHRVAKTSGQGSRMASPIRAPMSEAPRSDEAEAESIPWEPLFKCHFCDKTSLRQTCIIQHERQHTGERPFSCRCGKAFPAASTLKKHQRDHCTLAKEGNRFLSG</sequence>
<feature type="domain" description="C2H2-type" evidence="14">
    <location>
        <begin position="660"/>
        <end position="688"/>
    </location>
</feature>
<dbReference type="OrthoDB" id="6020621at2759"/>
<dbReference type="FunFam" id="3.30.160.60:FF:000075">
    <property type="entry name" value="Putative zinc finger protein 536"/>
    <property type="match status" value="1"/>
</dbReference>
<dbReference type="Gene3D" id="3.30.160.60">
    <property type="entry name" value="Classic Zinc Finger"/>
    <property type="match status" value="8"/>
</dbReference>
<dbReference type="GeneID" id="110989448"/>
<keyword evidence="9" id="KW-0804">Transcription</keyword>
<dbReference type="PROSITE" id="PS50157">
    <property type="entry name" value="ZINC_FINGER_C2H2_2"/>
    <property type="match status" value="12"/>
</dbReference>
<dbReference type="PROSITE" id="PS00028">
    <property type="entry name" value="ZINC_FINGER_C2H2_1"/>
    <property type="match status" value="8"/>
</dbReference>
<evidence type="ECO:0000256" key="11">
    <source>
        <dbReference type="ARBA" id="ARBA00068876"/>
    </source>
</evidence>
<protein>
    <recommendedName>
        <fullName evidence="11">Zinc finger protein 865</fullName>
    </recommendedName>
</protein>
<dbReference type="KEGG" id="aplc:110989448"/>
<comment type="subcellular location">
    <subcellularLocation>
        <location evidence="1">Nucleus</location>
    </subcellularLocation>
</comment>
<proteinExistence type="inferred from homology"/>
<keyword evidence="7" id="KW-0805">Transcription regulation</keyword>
<evidence type="ECO:0000313" key="15">
    <source>
        <dbReference type="Proteomes" id="UP000694845"/>
    </source>
</evidence>
<feature type="compositionally biased region" description="Polar residues" evidence="13">
    <location>
        <begin position="311"/>
        <end position="320"/>
    </location>
</feature>
<dbReference type="Pfam" id="PF00096">
    <property type="entry name" value="zf-C2H2"/>
    <property type="match status" value="3"/>
</dbReference>
<dbReference type="PANTHER" id="PTHR24408:SF58">
    <property type="entry name" value="TRANSCRIPTION FACTOR (TFIIIA), PUTATIVE (AFU_ORTHOLOGUE AFUA_1G05150)-RELATED"/>
    <property type="match status" value="1"/>
</dbReference>
<keyword evidence="15" id="KW-1185">Reference proteome</keyword>
<feature type="domain" description="C2H2-type" evidence="14">
    <location>
        <begin position="413"/>
        <end position="440"/>
    </location>
</feature>
<dbReference type="GO" id="GO:0008270">
    <property type="term" value="F:zinc ion binding"/>
    <property type="evidence" value="ECO:0007669"/>
    <property type="project" value="UniProtKB-KW"/>
</dbReference>
<dbReference type="InterPro" id="IPR036236">
    <property type="entry name" value="Znf_C2H2_sf"/>
</dbReference>
<evidence type="ECO:0000256" key="9">
    <source>
        <dbReference type="ARBA" id="ARBA00023163"/>
    </source>
</evidence>
<dbReference type="SMART" id="SM00355">
    <property type="entry name" value="ZnF_C2H2"/>
    <property type="match status" value="13"/>
</dbReference>
<reference evidence="16" key="1">
    <citation type="submission" date="2025-08" db="UniProtKB">
        <authorList>
            <consortium name="RefSeq"/>
        </authorList>
    </citation>
    <scope>IDENTIFICATION</scope>
</reference>
<dbReference type="FunFam" id="3.30.160.60:FF:000145">
    <property type="entry name" value="Zinc finger protein 574"/>
    <property type="match status" value="1"/>
</dbReference>
<organism evidence="15 16">
    <name type="scientific">Acanthaster planci</name>
    <name type="common">Crown-of-thorns starfish</name>
    <dbReference type="NCBI Taxonomy" id="133434"/>
    <lineage>
        <taxon>Eukaryota</taxon>
        <taxon>Metazoa</taxon>
        <taxon>Echinodermata</taxon>
        <taxon>Eleutherozoa</taxon>
        <taxon>Asterozoa</taxon>
        <taxon>Asteroidea</taxon>
        <taxon>Valvatacea</taxon>
        <taxon>Valvatida</taxon>
        <taxon>Acanthasteridae</taxon>
        <taxon>Acanthaster</taxon>
    </lineage>
</organism>
<dbReference type="GO" id="GO:0005634">
    <property type="term" value="C:nucleus"/>
    <property type="evidence" value="ECO:0007669"/>
    <property type="project" value="UniProtKB-SubCell"/>
</dbReference>
<feature type="region of interest" description="Disordered" evidence="13">
    <location>
        <begin position="306"/>
        <end position="381"/>
    </location>
</feature>
<feature type="domain" description="C2H2-type" evidence="14">
    <location>
        <begin position="523"/>
        <end position="546"/>
    </location>
</feature>
<feature type="domain" description="C2H2-type" evidence="14">
    <location>
        <begin position="632"/>
        <end position="659"/>
    </location>
</feature>
<evidence type="ECO:0000256" key="13">
    <source>
        <dbReference type="SAM" id="MobiDB-lite"/>
    </source>
</evidence>
<dbReference type="Proteomes" id="UP000694845">
    <property type="component" value="Unplaced"/>
</dbReference>
<dbReference type="PANTHER" id="PTHR24408">
    <property type="entry name" value="ZINC FINGER PROTEIN"/>
    <property type="match status" value="1"/>
</dbReference>
<keyword evidence="6" id="KW-0862">Zinc</keyword>
<evidence type="ECO:0000256" key="3">
    <source>
        <dbReference type="ARBA" id="ARBA00022723"/>
    </source>
</evidence>
<dbReference type="AlphaFoldDB" id="A0A8B7ZVS9"/>
<keyword evidence="4" id="KW-0677">Repeat</keyword>
<dbReference type="Pfam" id="PF12874">
    <property type="entry name" value="zf-met"/>
    <property type="match status" value="1"/>
</dbReference>
<comment type="similarity">
    <text evidence="2">Belongs to the krueppel C2H2-type zinc-finger protein family.</text>
</comment>
<evidence type="ECO:0000256" key="10">
    <source>
        <dbReference type="ARBA" id="ARBA00023242"/>
    </source>
</evidence>
<evidence type="ECO:0000256" key="6">
    <source>
        <dbReference type="ARBA" id="ARBA00022833"/>
    </source>
</evidence>
<evidence type="ECO:0000256" key="2">
    <source>
        <dbReference type="ARBA" id="ARBA00006991"/>
    </source>
</evidence>
<dbReference type="GO" id="GO:0000981">
    <property type="term" value="F:DNA-binding transcription factor activity, RNA polymerase II-specific"/>
    <property type="evidence" value="ECO:0007669"/>
    <property type="project" value="TreeGrafter"/>
</dbReference>
<evidence type="ECO:0000259" key="14">
    <source>
        <dbReference type="PROSITE" id="PS50157"/>
    </source>
</evidence>
<feature type="domain" description="C2H2-type" evidence="14">
    <location>
        <begin position="254"/>
        <end position="281"/>
    </location>
</feature>
<evidence type="ECO:0000256" key="7">
    <source>
        <dbReference type="ARBA" id="ARBA00023015"/>
    </source>
</evidence>
<feature type="domain" description="C2H2-type" evidence="14">
    <location>
        <begin position="476"/>
        <end position="499"/>
    </location>
</feature>
<keyword evidence="10" id="KW-0539">Nucleus</keyword>
<keyword evidence="3" id="KW-0479">Metal-binding</keyword>
<evidence type="ECO:0000256" key="1">
    <source>
        <dbReference type="ARBA" id="ARBA00004123"/>
    </source>
</evidence>
<dbReference type="FunFam" id="3.30.160.60:FF:000446">
    <property type="entry name" value="Zinc finger protein"/>
    <property type="match status" value="1"/>
</dbReference>
<feature type="domain" description="C2H2-type" evidence="14">
    <location>
        <begin position="389"/>
        <end position="412"/>
    </location>
</feature>
<evidence type="ECO:0000256" key="12">
    <source>
        <dbReference type="PROSITE-ProRule" id="PRU00042"/>
    </source>
</evidence>
<feature type="region of interest" description="Disordered" evidence="13">
    <location>
        <begin position="705"/>
        <end position="727"/>
    </location>
</feature>
<accession>A0A8B7ZVS9</accession>
<dbReference type="GO" id="GO:0043565">
    <property type="term" value="F:sequence-specific DNA binding"/>
    <property type="evidence" value="ECO:0007669"/>
    <property type="project" value="TreeGrafter"/>
</dbReference>
<feature type="domain" description="C2H2-type" evidence="14">
    <location>
        <begin position="282"/>
        <end position="310"/>
    </location>
</feature>
<dbReference type="RefSeq" id="XP_022109524.1">
    <property type="nucleotide sequence ID" value="XM_022253832.1"/>
</dbReference>
<feature type="domain" description="C2H2-type" evidence="14">
    <location>
        <begin position="742"/>
        <end position="769"/>
    </location>
</feature>
<feature type="domain" description="C2H2-type" evidence="14">
    <location>
        <begin position="582"/>
        <end position="609"/>
    </location>
</feature>
<name>A0A8B7ZVS9_ACAPL</name>
<dbReference type="SUPFAM" id="SSF57667">
    <property type="entry name" value="beta-beta-alpha zinc fingers"/>
    <property type="match status" value="6"/>
</dbReference>
<feature type="domain" description="C2H2-type" evidence="14">
    <location>
        <begin position="770"/>
        <end position="791"/>
    </location>
</feature>
<gene>
    <name evidence="16" type="primary">LOC110989448</name>
</gene>
<evidence type="ECO:0000256" key="5">
    <source>
        <dbReference type="ARBA" id="ARBA00022771"/>
    </source>
</evidence>
<evidence type="ECO:0000256" key="4">
    <source>
        <dbReference type="ARBA" id="ARBA00022737"/>
    </source>
</evidence>
<feature type="compositionally biased region" description="Polar residues" evidence="13">
    <location>
        <begin position="330"/>
        <end position="359"/>
    </location>
</feature>
<dbReference type="FunFam" id="3.30.160.60:FF:000100">
    <property type="entry name" value="Zinc finger 45-like"/>
    <property type="match status" value="1"/>
</dbReference>
<dbReference type="InterPro" id="IPR013087">
    <property type="entry name" value="Znf_C2H2_type"/>
</dbReference>
<keyword evidence="5 12" id="KW-0863">Zinc-finger</keyword>
<evidence type="ECO:0000256" key="8">
    <source>
        <dbReference type="ARBA" id="ARBA00023125"/>
    </source>
</evidence>
<evidence type="ECO:0000313" key="16">
    <source>
        <dbReference type="RefSeq" id="XP_022109524.1"/>
    </source>
</evidence>
<feature type="domain" description="C2H2-type" evidence="14">
    <location>
        <begin position="551"/>
        <end position="573"/>
    </location>
</feature>